<feature type="region of interest" description="Disordered" evidence="1">
    <location>
        <begin position="252"/>
        <end position="289"/>
    </location>
</feature>
<accession>A0A0M0JE88</accession>
<gene>
    <name evidence="2" type="ORF">Ctob_012394</name>
</gene>
<keyword evidence="3" id="KW-1185">Reference proteome</keyword>
<feature type="region of interest" description="Disordered" evidence="1">
    <location>
        <begin position="1"/>
        <end position="24"/>
    </location>
</feature>
<evidence type="ECO:0000256" key="1">
    <source>
        <dbReference type="SAM" id="MobiDB-lite"/>
    </source>
</evidence>
<comment type="caution">
    <text evidence="2">The sequence shown here is derived from an EMBL/GenBank/DDBJ whole genome shotgun (WGS) entry which is preliminary data.</text>
</comment>
<proteinExistence type="predicted"/>
<dbReference type="EMBL" id="JWZX01003068">
    <property type="protein sequence ID" value="KOO24677.1"/>
    <property type="molecule type" value="Genomic_DNA"/>
</dbReference>
<name>A0A0M0JE88_9EUKA</name>
<reference evidence="3" key="1">
    <citation type="journal article" date="2015" name="PLoS Genet.">
        <title>Genome Sequence and Transcriptome Analyses of Chrysochromulina tobin: Metabolic Tools for Enhanced Algal Fitness in the Prominent Order Prymnesiales (Haptophyceae).</title>
        <authorList>
            <person name="Hovde B.T."/>
            <person name="Deodato C.R."/>
            <person name="Hunsperger H.M."/>
            <person name="Ryken S.A."/>
            <person name="Yost W."/>
            <person name="Jha R.K."/>
            <person name="Patterson J."/>
            <person name="Monnat R.J. Jr."/>
            <person name="Barlow S.B."/>
            <person name="Starkenburg S.R."/>
            <person name="Cattolico R.A."/>
        </authorList>
    </citation>
    <scope>NUCLEOTIDE SEQUENCE</scope>
    <source>
        <strain evidence="3">CCMP291</strain>
    </source>
</reference>
<dbReference type="AlphaFoldDB" id="A0A0M0JE88"/>
<feature type="compositionally biased region" description="Polar residues" evidence="1">
    <location>
        <begin position="280"/>
        <end position="289"/>
    </location>
</feature>
<feature type="compositionally biased region" description="Basic and acidic residues" evidence="1">
    <location>
        <begin position="259"/>
        <end position="278"/>
    </location>
</feature>
<organism evidence="2 3">
    <name type="scientific">Chrysochromulina tobinii</name>
    <dbReference type="NCBI Taxonomy" id="1460289"/>
    <lineage>
        <taxon>Eukaryota</taxon>
        <taxon>Haptista</taxon>
        <taxon>Haptophyta</taxon>
        <taxon>Prymnesiophyceae</taxon>
        <taxon>Prymnesiales</taxon>
        <taxon>Chrysochromulinaceae</taxon>
        <taxon>Chrysochromulina</taxon>
    </lineage>
</organism>
<sequence length="289" mass="32456">MSGVPRGPPPAADKPRDAIYVAPPPKPITEYLKSDLRPDNWDSEILHGFCMGHMGKQGYEDWKELKRLQQVDRGENKTWSYKRSDTDGFKGNDSNYTAQQDTPYGAGGTVAMAVMNGIGTDPTRAGAAKSLQRGRDLTQVSKSELMAHQEEEKQKHLSRYTNSHWIQSAELASRSDEKSSKVDVYQWPARDKRYTPPTKFVAQVEQFTRSRAPRDVDNHLYTGAVHKEAESEQEIIARKFANNEITLDGSMGHSATQALKDEMDNLRRSRSATWKDKAVASQSNSEVPL</sequence>
<protein>
    <submittedName>
        <fullName evidence="2">Uncharacterized protein</fullName>
    </submittedName>
</protein>
<feature type="compositionally biased region" description="Pro residues" evidence="1">
    <location>
        <begin position="1"/>
        <end position="12"/>
    </location>
</feature>
<evidence type="ECO:0000313" key="3">
    <source>
        <dbReference type="Proteomes" id="UP000037460"/>
    </source>
</evidence>
<evidence type="ECO:0000313" key="2">
    <source>
        <dbReference type="EMBL" id="KOO24677.1"/>
    </source>
</evidence>
<dbReference type="Proteomes" id="UP000037460">
    <property type="component" value="Unassembled WGS sequence"/>
</dbReference>